<dbReference type="EMBL" id="UYJE01004993">
    <property type="protein sequence ID" value="VDI33089.1"/>
    <property type="molecule type" value="Genomic_DNA"/>
</dbReference>
<dbReference type="PROSITE" id="PS50856">
    <property type="entry name" value="AMOP"/>
    <property type="match status" value="1"/>
</dbReference>
<keyword evidence="3 6" id="KW-1133">Transmembrane helix</keyword>
<dbReference type="InterPro" id="IPR014756">
    <property type="entry name" value="Ig_E-set"/>
</dbReference>
<name>A0A8B6EGA7_MYTGA</name>
<dbReference type="Pfam" id="PF03782">
    <property type="entry name" value="AMOP"/>
    <property type="match status" value="1"/>
</dbReference>
<dbReference type="Pfam" id="PF06119">
    <property type="entry name" value="NIDO"/>
    <property type="match status" value="1"/>
</dbReference>
<evidence type="ECO:0000256" key="2">
    <source>
        <dbReference type="ARBA" id="ARBA00022692"/>
    </source>
</evidence>
<reference evidence="9" key="1">
    <citation type="submission" date="2018-11" db="EMBL/GenBank/DDBJ databases">
        <authorList>
            <person name="Alioto T."/>
            <person name="Alioto T."/>
        </authorList>
    </citation>
    <scope>NUCLEOTIDE SEQUENCE</scope>
</reference>
<organism evidence="9 10">
    <name type="scientific">Mytilus galloprovincialis</name>
    <name type="common">Mediterranean mussel</name>
    <dbReference type="NCBI Taxonomy" id="29158"/>
    <lineage>
        <taxon>Eukaryota</taxon>
        <taxon>Metazoa</taxon>
        <taxon>Spiralia</taxon>
        <taxon>Lophotrochozoa</taxon>
        <taxon>Mollusca</taxon>
        <taxon>Bivalvia</taxon>
        <taxon>Autobranchia</taxon>
        <taxon>Pteriomorphia</taxon>
        <taxon>Mytilida</taxon>
        <taxon>Mytiloidea</taxon>
        <taxon>Mytilidae</taxon>
        <taxon>Mytilinae</taxon>
        <taxon>Mytilus</taxon>
    </lineage>
</organism>
<dbReference type="InterPro" id="IPR003886">
    <property type="entry name" value="NIDO_dom"/>
</dbReference>
<dbReference type="Proteomes" id="UP000596742">
    <property type="component" value="Unassembled WGS sequence"/>
</dbReference>
<dbReference type="SMART" id="SM00539">
    <property type="entry name" value="NIDO"/>
    <property type="match status" value="1"/>
</dbReference>
<evidence type="ECO:0000256" key="3">
    <source>
        <dbReference type="ARBA" id="ARBA00022989"/>
    </source>
</evidence>
<keyword evidence="2 6" id="KW-0812">Transmembrane</keyword>
<dbReference type="PRINTS" id="PR00346">
    <property type="entry name" value="TISSUEFACTOR"/>
</dbReference>
<feature type="compositionally biased region" description="Basic and acidic residues" evidence="5">
    <location>
        <begin position="1044"/>
        <end position="1060"/>
    </location>
</feature>
<feature type="transmembrane region" description="Helical" evidence="6">
    <location>
        <begin position="989"/>
        <end position="1012"/>
    </location>
</feature>
<evidence type="ECO:0000259" key="7">
    <source>
        <dbReference type="PROSITE" id="PS50856"/>
    </source>
</evidence>
<dbReference type="PROSITE" id="PS51220">
    <property type="entry name" value="NIDO"/>
    <property type="match status" value="1"/>
</dbReference>
<dbReference type="OrthoDB" id="6051552at2759"/>
<dbReference type="InterPro" id="IPR051495">
    <property type="entry name" value="Epithelial_Barrier/Signaling"/>
</dbReference>
<evidence type="ECO:0000313" key="9">
    <source>
        <dbReference type="EMBL" id="VDI33089.1"/>
    </source>
</evidence>
<dbReference type="GO" id="GO:0016020">
    <property type="term" value="C:membrane"/>
    <property type="evidence" value="ECO:0007669"/>
    <property type="project" value="UniProtKB-SubCell"/>
</dbReference>
<protein>
    <submittedName>
        <fullName evidence="9">Uncharacterized protein</fullName>
    </submittedName>
</protein>
<accession>A0A8B6EGA7</accession>
<feature type="domain" description="AMOP" evidence="7">
    <location>
        <begin position="497"/>
        <end position="648"/>
    </location>
</feature>
<evidence type="ECO:0000313" key="10">
    <source>
        <dbReference type="Proteomes" id="UP000596742"/>
    </source>
</evidence>
<keyword evidence="4 6" id="KW-0472">Membrane</keyword>
<proteinExistence type="predicted"/>
<feature type="domain" description="NIDO" evidence="8">
    <location>
        <begin position="99"/>
        <end position="258"/>
    </location>
</feature>
<dbReference type="PANTHER" id="PTHR13802:SF64">
    <property type="entry name" value="DENDRITE EXTENSION DEFECTIVE PROTEIN 1"/>
    <property type="match status" value="1"/>
</dbReference>
<evidence type="ECO:0000259" key="8">
    <source>
        <dbReference type="PROSITE" id="PS51220"/>
    </source>
</evidence>
<sequence length="1060" mass="118114">MASATEIQIYLTRIVFAFVLFLTIVKGDEIFPLTGGKPVTRGEDKTGHKVTLPAKIKFPFMGTIYENLYVSKDGLVGFAPGTLHQTEILTETLTKEDPAFAAPYYFSAQDIGSNLNGKPYTGNVLYRTTDSDILAGELSNYSSIIQESMVGLENQFEASYALVVTWKDVISKTDVVKGCSSCMTNTFQLAMLADGTASFAIFNYVTMNITPDKFTQSGFNAGEGRGYTTALNSGQLKYPKSYQGSDTKGRYIYRIDGEQVQHGGCSTANRGGVLNIYPTYAGMLGGKMLDISGPCIQRDASLTQVKCRFGGRDDLVTHGYKVNSMKARCSVPRMSIRGWITVEVSIDQRQYSHSTKILIVNPGKVSGSERLQLPYMGQGQGWNETATTQLTLKWNSSLLTDNGNANLSISLMGYKENSNGVTWHNLRNIGSIRAAVEQFTFQTSSITCIGSICDEYEIGVVMAELQDQKQATFYRFIISKLVPLGFFVNDAMVMKLGEDWPSQKCKMWHDKDKQDVSWLNDVESCPCTLVQALNDIGRFYSDAGCYLYDKRTSKCRYHEGSVHCVRSVQPTKSGAGNQCCYDANGNLRYAADSFRGSTPDKSHGLGAAPFGRLDLVPDMSHWVLDIASLFQCCMWTDYKDCDYYMDQRPTIDCKGYSPPMPAMIFGQGHIETFDGMHQRMCGHGDFLLMNTTLPDASVVTVQGRFYENVFPEVVGERGNTSVMLTNVGIRVARGSIKETVEIRLKLPTADRSERYLDVLVNQQYHFFDNKQSYWQDFKAFTVVNTDETGKEANFTVILKQYGLAVQIADCDKTLCVLVVAPPSFKMKQDKLDDLTLYQYFKYPWATPAKDSVLPMYVAPSYDPPICYVDQPNRTPLRECDNNEPCLFDYSATGGKDIALRTKSMSMRIHELRHFLTPVRSCGLLNVARSVKSNTNYLLDQTVTIESCRQGHLQGDDTTYTCSATSETTQTWSPSVTAKCSDTVETAETGMIVGIVVAVLVVIIILAIVVVIVRKRKNREYDSSKGQYGAPKEEETVSYSRPHKPTKEPTDEGEKKQEYTL</sequence>
<comment type="subcellular location">
    <subcellularLocation>
        <location evidence="1">Membrane</location>
    </subcellularLocation>
</comment>
<comment type="caution">
    <text evidence="9">The sequence shown here is derived from an EMBL/GenBank/DDBJ whole genome shotgun (WGS) entry which is preliminary data.</text>
</comment>
<evidence type="ECO:0000256" key="4">
    <source>
        <dbReference type="ARBA" id="ARBA00023136"/>
    </source>
</evidence>
<dbReference type="InterPro" id="IPR005533">
    <property type="entry name" value="AMOP_dom"/>
</dbReference>
<dbReference type="SUPFAM" id="SSF81296">
    <property type="entry name" value="E set domains"/>
    <property type="match status" value="1"/>
</dbReference>
<dbReference type="AlphaFoldDB" id="A0A8B6EGA7"/>
<dbReference type="SMART" id="SM00723">
    <property type="entry name" value="AMOP"/>
    <property type="match status" value="1"/>
</dbReference>
<feature type="region of interest" description="Disordered" evidence="5">
    <location>
        <begin position="1019"/>
        <end position="1060"/>
    </location>
</feature>
<dbReference type="InterPro" id="IPR001187">
    <property type="entry name" value="Tissue_factor"/>
</dbReference>
<dbReference type="PANTHER" id="PTHR13802">
    <property type="entry name" value="MUCIN 4-RELATED"/>
    <property type="match status" value="1"/>
</dbReference>
<gene>
    <name evidence="9" type="ORF">MGAL_10B089157</name>
</gene>
<evidence type="ECO:0000256" key="1">
    <source>
        <dbReference type="ARBA" id="ARBA00004370"/>
    </source>
</evidence>
<keyword evidence="10" id="KW-1185">Reference proteome</keyword>
<evidence type="ECO:0000256" key="5">
    <source>
        <dbReference type="SAM" id="MobiDB-lite"/>
    </source>
</evidence>
<evidence type="ECO:0000256" key="6">
    <source>
        <dbReference type="SAM" id="Phobius"/>
    </source>
</evidence>
<dbReference type="GO" id="GO:0007160">
    <property type="term" value="P:cell-matrix adhesion"/>
    <property type="evidence" value="ECO:0007669"/>
    <property type="project" value="InterPro"/>
</dbReference>